<reference evidence="5" key="1">
    <citation type="submission" date="2012-05" db="EMBL/GenBank/DDBJ databases">
        <title>Whole Genome Assembly of Lutzomyia longipalpis.</title>
        <authorList>
            <person name="Richards S."/>
            <person name="Qu C."/>
            <person name="Dillon R."/>
            <person name="Worley K."/>
            <person name="Scherer S."/>
            <person name="Batterton M."/>
            <person name="Taylor A."/>
            <person name="Hawes A."/>
            <person name="Hernandez B."/>
            <person name="Kovar C."/>
            <person name="Mandapat C."/>
            <person name="Pham C."/>
            <person name="Qu C."/>
            <person name="Jing C."/>
            <person name="Bess C."/>
            <person name="Bandaranaike D."/>
            <person name="Ngo D."/>
            <person name="Ongeri F."/>
            <person name="Arias F."/>
            <person name="Lara F."/>
            <person name="Weissenberger G."/>
            <person name="Kamau G."/>
            <person name="Han H."/>
            <person name="Shen H."/>
            <person name="Dinh H."/>
            <person name="Khalil I."/>
            <person name="Jones J."/>
            <person name="Shafer J."/>
            <person name="Jayaseelan J."/>
            <person name="Quiroz J."/>
            <person name="Blankenburg K."/>
            <person name="Nguyen L."/>
            <person name="Jackson L."/>
            <person name="Francisco L."/>
            <person name="Tang L.-Y."/>
            <person name="Pu L.-L."/>
            <person name="Perales L."/>
            <person name="Lorensuhewa L."/>
            <person name="Munidasa M."/>
            <person name="Coyle M."/>
            <person name="Taylor M."/>
            <person name="Puazo M."/>
            <person name="Firestine M."/>
            <person name="Scheel M."/>
            <person name="Javaid M."/>
            <person name="Wang M."/>
            <person name="Li M."/>
            <person name="Tabassum N."/>
            <person name="Saada N."/>
            <person name="Osuji N."/>
            <person name="Aqrawi P."/>
            <person name="Fu Q."/>
            <person name="Thornton R."/>
            <person name="Raj R."/>
            <person name="Goodspeed R."/>
            <person name="Mata R."/>
            <person name="Najjar R."/>
            <person name="Gubbala S."/>
            <person name="Lee S."/>
            <person name="Denson S."/>
            <person name="Patil S."/>
            <person name="Macmil S."/>
            <person name="Qi S."/>
            <person name="Matskevitch T."/>
            <person name="Palculict T."/>
            <person name="Mathew T."/>
            <person name="Vee V."/>
            <person name="Velamala V."/>
            <person name="Korchina V."/>
            <person name="Cai W."/>
            <person name="Liu W."/>
            <person name="Dai W."/>
            <person name="Zou X."/>
            <person name="Zhu Y."/>
            <person name="Zhang Y."/>
            <person name="Wu Y.-Q."/>
            <person name="Xin Y."/>
            <person name="Nazarath L."/>
            <person name="Kovar C."/>
            <person name="Han Y."/>
            <person name="Muzny D."/>
            <person name="Gibbs R."/>
        </authorList>
    </citation>
    <scope>NUCLEOTIDE SEQUENCE [LARGE SCALE GENOMIC DNA]</scope>
    <source>
        <strain evidence="5">Jacobina</strain>
    </source>
</reference>
<evidence type="ECO:0000259" key="2">
    <source>
        <dbReference type="Pfam" id="PF02931"/>
    </source>
</evidence>
<feature type="signal peptide" evidence="1">
    <location>
        <begin position="1"/>
        <end position="19"/>
    </location>
</feature>
<evidence type="ECO:0000256" key="1">
    <source>
        <dbReference type="SAM" id="SignalP"/>
    </source>
</evidence>
<dbReference type="VEuPathDB" id="VectorBase:LLONM1_005853"/>
<dbReference type="Gene3D" id="2.70.170.10">
    <property type="entry name" value="Neurotransmitter-gated ion-channel ligand-binding domain"/>
    <property type="match status" value="1"/>
</dbReference>
<dbReference type="GO" id="GO:0005230">
    <property type="term" value="F:extracellular ligand-gated monoatomic ion channel activity"/>
    <property type="evidence" value="ECO:0007669"/>
    <property type="project" value="InterPro"/>
</dbReference>
<dbReference type="InterPro" id="IPR006201">
    <property type="entry name" value="Neur_channel"/>
</dbReference>
<proteinExistence type="predicted"/>
<keyword evidence="3" id="KW-0675">Receptor</keyword>
<organism evidence="4 5">
    <name type="scientific">Lutzomyia longipalpis</name>
    <name type="common">Sand fly</name>
    <dbReference type="NCBI Taxonomy" id="7200"/>
    <lineage>
        <taxon>Eukaryota</taxon>
        <taxon>Metazoa</taxon>
        <taxon>Ecdysozoa</taxon>
        <taxon>Arthropoda</taxon>
        <taxon>Hexapoda</taxon>
        <taxon>Insecta</taxon>
        <taxon>Pterygota</taxon>
        <taxon>Neoptera</taxon>
        <taxon>Endopterygota</taxon>
        <taxon>Diptera</taxon>
        <taxon>Nematocera</taxon>
        <taxon>Psychodoidea</taxon>
        <taxon>Psychodidae</taxon>
        <taxon>Lutzomyia</taxon>
        <taxon>Lutzomyia</taxon>
    </lineage>
</organism>
<protein>
    <submittedName>
        <fullName evidence="3">Putative acetylcholine receptor</fullName>
    </submittedName>
</protein>
<feature type="chain" id="PRO_5044555284" evidence="1">
    <location>
        <begin position="20"/>
        <end position="138"/>
    </location>
</feature>
<evidence type="ECO:0000313" key="3">
    <source>
        <dbReference type="EMBL" id="MBC1168979.1"/>
    </source>
</evidence>
<reference evidence="3" key="2">
    <citation type="journal article" date="2020" name="BMC">
        <title>Leishmania infection induces a limited differential gene expression in the sand fly midgut.</title>
        <authorList>
            <person name="Coutinho-Abreu I.V."/>
            <person name="Serafim T.D."/>
            <person name="Meneses C."/>
            <person name="Kamhawi S."/>
            <person name="Oliveira F."/>
            <person name="Valenzuela J.G."/>
        </authorList>
    </citation>
    <scope>NUCLEOTIDE SEQUENCE</scope>
    <source>
        <strain evidence="3">Jacobina</strain>
        <tissue evidence="3">Midgut</tissue>
    </source>
</reference>
<dbReference type="PANTHER" id="PTHR18945">
    <property type="entry name" value="NEUROTRANSMITTER GATED ION CHANNEL"/>
    <property type="match status" value="1"/>
</dbReference>
<dbReference type="Proteomes" id="UP000092461">
    <property type="component" value="Unassembled WGS sequence"/>
</dbReference>
<dbReference type="GO" id="GO:0016020">
    <property type="term" value="C:membrane"/>
    <property type="evidence" value="ECO:0007669"/>
    <property type="project" value="InterPro"/>
</dbReference>
<keyword evidence="1" id="KW-0732">Signal</keyword>
<evidence type="ECO:0000313" key="5">
    <source>
        <dbReference type="Proteomes" id="UP000092461"/>
    </source>
</evidence>
<dbReference type="VEuPathDB" id="VectorBase:LLOJ003465"/>
<dbReference type="SUPFAM" id="SSF63712">
    <property type="entry name" value="Nicotinic receptor ligand binding domain-like"/>
    <property type="match status" value="1"/>
</dbReference>
<keyword evidence="5" id="KW-1185">Reference proteome</keyword>
<dbReference type="EMBL" id="GITU01000276">
    <property type="protein sequence ID" value="MBC1168979.1"/>
    <property type="molecule type" value="Transcribed_RNA"/>
</dbReference>
<evidence type="ECO:0000313" key="4">
    <source>
        <dbReference type="EnsemblMetazoa" id="LLOJ003465-PA"/>
    </source>
</evidence>
<dbReference type="EMBL" id="AJWK01011085">
    <property type="status" value="NOT_ANNOTATED_CDS"/>
    <property type="molecule type" value="Genomic_DNA"/>
</dbReference>
<dbReference type="GO" id="GO:0004888">
    <property type="term" value="F:transmembrane signaling receptor activity"/>
    <property type="evidence" value="ECO:0007669"/>
    <property type="project" value="InterPro"/>
</dbReference>
<dbReference type="Pfam" id="PF02931">
    <property type="entry name" value="Neur_chan_LBD"/>
    <property type="match status" value="1"/>
</dbReference>
<name>A0A1B0CGG4_LUTLO</name>
<sequence>MRHFLKFFILSALCSISLAVECEKIPKNEELRLKKDMLCNYDKSVRPLGGSKNATLIKVKMVLKSYDYLDYSNKINVLVWMVMSWTDDHFKWDPREYGNLKTFYEMSDQIWMPDLSLYNGEMRESSCETTIVSSTPMA</sequence>
<dbReference type="InterPro" id="IPR006202">
    <property type="entry name" value="Neur_chan_lig-bd"/>
</dbReference>
<accession>A0A1B0CGG4</accession>
<reference evidence="4" key="3">
    <citation type="submission" date="2020-05" db="UniProtKB">
        <authorList>
            <consortium name="EnsemblMetazoa"/>
        </authorList>
    </citation>
    <scope>IDENTIFICATION</scope>
    <source>
        <strain evidence="4">Jacobina</strain>
    </source>
</reference>
<dbReference type="InterPro" id="IPR036734">
    <property type="entry name" value="Neur_chan_lig-bd_sf"/>
</dbReference>
<dbReference type="AlphaFoldDB" id="A0A1B0CGG4"/>
<feature type="domain" description="Neurotransmitter-gated ion-channel ligand-binding" evidence="2">
    <location>
        <begin position="32"/>
        <end position="124"/>
    </location>
</feature>
<dbReference type="EnsemblMetazoa" id="LLOJ003465-RA">
    <property type="protein sequence ID" value="LLOJ003465-PA"/>
    <property type="gene ID" value="LLOJ003465"/>
</dbReference>